<dbReference type="Gene3D" id="3.30.420.10">
    <property type="entry name" value="Ribonuclease H-like superfamily/Ribonuclease H"/>
    <property type="match status" value="1"/>
</dbReference>
<dbReference type="PANTHER" id="PTHR42648">
    <property type="entry name" value="TRANSPOSASE, PUTATIVE-RELATED"/>
    <property type="match status" value="1"/>
</dbReference>
<evidence type="ECO:0000256" key="1">
    <source>
        <dbReference type="ARBA" id="ARBA00022723"/>
    </source>
</evidence>
<accession>A0AAW2J194</accession>
<gene>
    <name evidence="5" type="ORF">Scaly_2730100</name>
</gene>
<keyword evidence="2" id="KW-0378">Hydrolase</keyword>
<dbReference type="AlphaFoldDB" id="A0AAW2J194"/>
<dbReference type="EMBL" id="JACGWM010001743">
    <property type="protein sequence ID" value="KAL0288479.1"/>
    <property type="molecule type" value="Genomic_DNA"/>
</dbReference>
<evidence type="ECO:0000256" key="3">
    <source>
        <dbReference type="SAM" id="MobiDB-lite"/>
    </source>
</evidence>
<proteinExistence type="predicted"/>
<feature type="domain" description="Reverse transcriptase Ty1/copia-type" evidence="4">
    <location>
        <begin position="297"/>
        <end position="356"/>
    </location>
</feature>
<comment type="caution">
    <text evidence="5">The sequence shown here is derived from an EMBL/GenBank/DDBJ whole genome shotgun (WGS) entry which is preliminary data.</text>
</comment>
<evidence type="ECO:0000259" key="4">
    <source>
        <dbReference type="Pfam" id="PF07727"/>
    </source>
</evidence>
<reference evidence="5" key="2">
    <citation type="journal article" date="2024" name="Plant">
        <title>Genomic evolution and insights into agronomic trait innovations of Sesamum species.</title>
        <authorList>
            <person name="Miao H."/>
            <person name="Wang L."/>
            <person name="Qu L."/>
            <person name="Liu H."/>
            <person name="Sun Y."/>
            <person name="Le M."/>
            <person name="Wang Q."/>
            <person name="Wei S."/>
            <person name="Zheng Y."/>
            <person name="Lin W."/>
            <person name="Duan Y."/>
            <person name="Cao H."/>
            <person name="Xiong S."/>
            <person name="Wang X."/>
            <person name="Wei L."/>
            <person name="Li C."/>
            <person name="Ma Q."/>
            <person name="Ju M."/>
            <person name="Zhao R."/>
            <person name="Li G."/>
            <person name="Mu C."/>
            <person name="Tian Q."/>
            <person name="Mei H."/>
            <person name="Zhang T."/>
            <person name="Gao T."/>
            <person name="Zhang H."/>
        </authorList>
    </citation>
    <scope>NUCLEOTIDE SEQUENCE</scope>
    <source>
        <strain evidence="5">KEN8</strain>
    </source>
</reference>
<feature type="region of interest" description="Disordered" evidence="3">
    <location>
        <begin position="1"/>
        <end position="32"/>
    </location>
</feature>
<organism evidence="5">
    <name type="scientific">Sesamum calycinum</name>
    <dbReference type="NCBI Taxonomy" id="2727403"/>
    <lineage>
        <taxon>Eukaryota</taxon>
        <taxon>Viridiplantae</taxon>
        <taxon>Streptophyta</taxon>
        <taxon>Embryophyta</taxon>
        <taxon>Tracheophyta</taxon>
        <taxon>Spermatophyta</taxon>
        <taxon>Magnoliopsida</taxon>
        <taxon>eudicotyledons</taxon>
        <taxon>Gunneridae</taxon>
        <taxon>Pentapetalae</taxon>
        <taxon>asterids</taxon>
        <taxon>lamiids</taxon>
        <taxon>Lamiales</taxon>
        <taxon>Pedaliaceae</taxon>
        <taxon>Sesamum</taxon>
    </lineage>
</organism>
<dbReference type="GO" id="GO:0003676">
    <property type="term" value="F:nucleic acid binding"/>
    <property type="evidence" value="ECO:0007669"/>
    <property type="project" value="InterPro"/>
</dbReference>
<keyword evidence="1" id="KW-0479">Metal-binding</keyword>
<reference evidence="5" key="1">
    <citation type="submission" date="2020-06" db="EMBL/GenBank/DDBJ databases">
        <authorList>
            <person name="Li T."/>
            <person name="Hu X."/>
            <person name="Zhang T."/>
            <person name="Song X."/>
            <person name="Zhang H."/>
            <person name="Dai N."/>
            <person name="Sheng W."/>
            <person name="Hou X."/>
            <person name="Wei L."/>
        </authorList>
    </citation>
    <scope>NUCLEOTIDE SEQUENCE</scope>
    <source>
        <strain evidence="5">KEN8</strain>
        <tissue evidence="5">Leaf</tissue>
    </source>
</reference>
<dbReference type="Pfam" id="PF07727">
    <property type="entry name" value="RVT_2"/>
    <property type="match status" value="1"/>
</dbReference>
<dbReference type="GO" id="GO:0016787">
    <property type="term" value="F:hydrolase activity"/>
    <property type="evidence" value="ECO:0007669"/>
    <property type="project" value="UniProtKB-KW"/>
</dbReference>
<dbReference type="InterPro" id="IPR012337">
    <property type="entry name" value="RNaseH-like_sf"/>
</dbReference>
<sequence>MGKRKVTTATTNTESAPAATTRKGKGKGKVGGSQQLKTNDVCMYFKERGIGRGNAHNSSPTQLCHISKDRIRKLVDSKSLEIGDLDNQPTCEFCLKGKITEKPFVGQTALTNGQLDLIHTDVCGPVNTPVRRGFSYFITFTDDHSRYGYVCLMRYKCEIFGRFKEYRFEVENQTSHKGELPPSFWGYALETAVKLLNMEPSKTVPQTPYEIWHGTPSSYKYLTVWGSLAYVRRLMGDKLDLRYSEPPQQNDATSFEPSVPINGAPVLRRTYGEAMSDIDSDKWLEAMEFEMDSMGSNQVWILVDPPKGVKSVGFKLVYKRKIRPDGEVTSLKARLVAKGYTQRPGVDFEETYTPVAIA</sequence>
<dbReference type="InterPro" id="IPR039537">
    <property type="entry name" value="Retrotran_Ty1/copia-like"/>
</dbReference>
<dbReference type="SUPFAM" id="SSF53098">
    <property type="entry name" value="Ribonuclease H-like"/>
    <property type="match status" value="1"/>
</dbReference>
<dbReference type="PANTHER" id="PTHR42648:SF27">
    <property type="entry name" value="RNA-DIRECTED DNA POLYMERASE"/>
    <property type="match status" value="1"/>
</dbReference>
<evidence type="ECO:0000313" key="5">
    <source>
        <dbReference type="EMBL" id="KAL0288479.1"/>
    </source>
</evidence>
<dbReference type="GO" id="GO:0046872">
    <property type="term" value="F:metal ion binding"/>
    <property type="evidence" value="ECO:0007669"/>
    <property type="project" value="UniProtKB-KW"/>
</dbReference>
<protein>
    <submittedName>
        <fullName evidence="5">Retrovirus-related Pol polyprotein from transposon RE2</fullName>
    </submittedName>
</protein>
<dbReference type="InterPro" id="IPR036397">
    <property type="entry name" value="RNaseH_sf"/>
</dbReference>
<evidence type="ECO:0000256" key="2">
    <source>
        <dbReference type="ARBA" id="ARBA00022801"/>
    </source>
</evidence>
<dbReference type="InterPro" id="IPR013103">
    <property type="entry name" value="RVT_2"/>
</dbReference>
<name>A0AAW2J194_9LAMI</name>